<accession>A0A1I7TK64</accession>
<proteinExistence type="predicted"/>
<evidence type="ECO:0000313" key="2">
    <source>
        <dbReference type="WBParaSite" id="Csp11.Scaffold627.g6710.t1"/>
    </source>
</evidence>
<dbReference type="WBParaSite" id="Csp11.Scaffold627.g6710.t1">
    <property type="protein sequence ID" value="Csp11.Scaffold627.g6710.t1"/>
    <property type="gene ID" value="Csp11.Scaffold627.g6710"/>
</dbReference>
<dbReference type="AlphaFoldDB" id="A0A1I7TK64"/>
<protein>
    <submittedName>
        <fullName evidence="2">SUI1 domain-containing protein</fullName>
    </submittedName>
</protein>
<reference evidence="2" key="1">
    <citation type="submission" date="2016-11" db="UniProtKB">
        <authorList>
            <consortium name="WormBaseParasite"/>
        </authorList>
    </citation>
    <scope>IDENTIFICATION</scope>
</reference>
<dbReference type="STRING" id="1561998.A0A1I7TK64"/>
<keyword evidence="1" id="KW-1185">Reference proteome</keyword>
<dbReference type="eggNOG" id="KOG2177">
    <property type="taxonomic scope" value="Eukaryota"/>
</dbReference>
<organism evidence="1 2">
    <name type="scientific">Caenorhabditis tropicalis</name>
    <dbReference type="NCBI Taxonomy" id="1561998"/>
    <lineage>
        <taxon>Eukaryota</taxon>
        <taxon>Metazoa</taxon>
        <taxon>Ecdysozoa</taxon>
        <taxon>Nematoda</taxon>
        <taxon>Chromadorea</taxon>
        <taxon>Rhabditida</taxon>
        <taxon>Rhabditina</taxon>
        <taxon>Rhabditomorpha</taxon>
        <taxon>Rhabditoidea</taxon>
        <taxon>Rhabditidae</taxon>
        <taxon>Peloderinae</taxon>
        <taxon>Caenorhabditis</taxon>
    </lineage>
</organism>
<evidence type="ECO:0000313" key="1">
    <source>
        <dbReference type="Proteomes" id="UP000095282"/>
    </source>
</evidence>
<dbReference type="Proteomes" id="UP000095282">
    <property type="component" value="Unplaced"/>
</dbReference>
<name>A0A1I7TK64_9PELO</name>
<sequence length="151" mass="17052">MEVHIASKKDLKGTEMYLRKDVEGTTHVVIAGKTGSPEEIIKYINDHGICIESGKLTPRIVHDEGRAREPERFVKVNNVGVGQSAMKCAKAPTKLEDSQFKDSYELKSTEENGVIKLSLVRKTTYQIMVSEVSLRKRIEDFKKRLKCSLDV</sequence>